<dbReference type="STRING" id="55209.HA50_23295"/>
<protein>
    <submittedName>
        <fullName evidence="2">Prolyl endopeptidase</fullName>
    </submittedName>
</protein>
<dbReference type="CDD" id="cd06587">
    <property type="entry name" value="VOC"/>
    <property type="match status" value="1"/>
</dbReference>
<evidence type="ECO:0000313" key="2">
    <source>
        <dbReference type="EMBL" id="ORM90306.1"/>
    </source>
</evidence>
<dbReference type="PROSITE" id="PS51819">
    <property type="entry name" value="VOC"/>
    <property type="match status" value="1"/>
</dbReference>
<proteinExistence type="predicted"/>
<feature type="domain" description="VOC" evidence="1">
    <location>
        <begin position="2"/>
        <end position="126"/>
    </location>
</feature>
<evidence type="ECO:0000313" key="3">
    <source>
        <dbReference type="Proteomes" id="UP000193749"/>
    </source>
</evidence>
<dbReference type="AlphaFoldDB" id="A0A1X1EN45"/>
<dbReference type="Pfam" id="PF22658">
    <property type="entry name" value="YycE-like_N"/>
    <property type="match status" value="1"/>
</dbReference>
<comment type="caution">
    <text evidence="2">The sequence shown here is derived from an EMBL/GenBank/DDBJ whole genome shotgun (WGS) entry which is preliminary data.</text>
</comment>
<name>A0A1X1EN45_PANCY</name>
<dbReference type="Proteomes" id="UP000193749">
    <property type="component" value="Unassembled WGS sequence"/>
</dbReference>
<dbReference type="Pfam" id="PF22659">
    <property type="entry name" value="YycE-like_C"/>
    <property type="match status" value="1"/>
</dbReference>
<dbReference type="EMBL" id="MLJI01000002">
    <property type="protein sequence ID" value="ORM90306.1"/>
    <property type="molecule type" value="Genomic_DNA"/>
</dbReference>
<organism evidence="2 3">
    <name type="scientific">Pantoea cypripedii</name>
    <name type="common">Pectobacterium cypripedii</name>
    <name type="synonym">Erwinia cypripedii</name>
    <dbReference type="NCBI Taxonomy" id="55209"/>
    <lineage>
        <taxon>Bacteria</taxon>
        <taxon>Pseudomonadati</taxon>
        <taxon>Pseudomonadota</taxon>
        <taxon>Gammaproteobacteria</taxon>
        <taxon>Enterobacterales</taxon>
        <taxon>Erwiniaceae</taxon>
        <taxon>Pantoea</taxon>
    </lineage>
</organism>
<evidence type="ECO:0000259" key="1">
    <source>
        <dbReference type="PROSITE" id="PS51819"/>
    </source>
</evidence>
<dbReference type="InterPro" id="IPR029068">
    <property type="entry name" value="Glyas_Bleomycin-R_OHBP_Dase"/>
</dbReference>
<dbReference type="RefSeq" id="WP_084880185.1">
    <property type="nucleotide sequence ID" value="NZ_JAGGMY010000002.1"/>
</dbReference>
<dbReference type="InterPro" id="IPR058997">
    <property type="entry name" value="YycE-like_C"/>
</dbReference>
<reference evidence="2 3" key="1">
    <citation type="journal article" date="2017" name="Antonie Van Leeuwenhoek">
        <title>Phylogenomic resolution of the bacterial genus Pantoea and its relationship with Erwinia and Tatumella.</title>
        <authorList>
            <person name="Palmer M."/>
            <person name="Steenkamp E.T."/>
            <person name="Coetzee M.P."/>
            <person name="Chan W.Y."/>
            <person name="van Zyl E."/>
            <person name="De Maayer P."/>
            <person name="Coutinho T.A."/>
            <person name="Blom J."/>
            <person name="Smits T.H."/>
            <person name="Duffy B."/>
            <person name="Venter S.N."/>
        </authorList>
    </citation>
    <scope>NUCLEOTIDE SEQUENCE [LARGE SCALE GENOMIC DNA]</scope>
    <source>
        <strain evidence="2 3">LMG 2657</strain>
    </source>
</reference>
<gene>
    <name evidence="2" type="ORF">HA50_23295</name>
</gene>
<dbReference type="SUPFAM" id="SSF54593">
    <property type="entry name" value="Glyoxalase/Bleomycin resistance protein/Dihydroxybiphenyl dioxygenase"/>
    <property type="match status" value="1"/>
</dbReference>
<dbReference type="OrthoDB" id="8018325at2"/>
<accession>A0A1X1EN45</accession>
<dbReference type="InterPro" id="IPR037523">
    <property type="entry name" value="VOC_core"/>
</dbReference>
<keyword evidence="3" id="KW-1185">Reference proteome</keyword>
<sequence>MNFQHMRIARPVRVLNRSCEMYCDGLGLTKSGEFTDHDGFSGCMLGREDLPWHLEFTQCHHHPVTPSSSPEDLLVLYVPEREAWEIACSDMDHAGFVRVESFNPYWERRGVTFEDPDGYRVVIQNMKWAKM</sequence>
<dbReference type="Gene3D" id="3.10.180.10">
    <property type="entry name" value="2,3-Dihydroxybiphenyl 1,2-Dioxygenase, domain 1"/>
    <property type="match status" value="1"/>
</dbReference>
<dbReference type="InterPro" id="IPR058998">
    <property type="entry name" value="YycE-like_N"/>
</dbReference>